<name>A0A7W7Z5Y8_9BRAD</name>
<accession>A0A7W7Z5Y8</accession>
<dbReference type="EMBL" id="JACHIH010000023">
    <property type="protein sequence ID" value="MBB5048639.1"/>
    <property type="molecule type" value="Genomic_DNA"/>
</dbReference>
<proteinExistence type="predicted"/>
<keyword evidence="2" id="KW-1185">Reference proteome</keyword>
<dbReference type="RefSeq" id="WP_184259559.1">
    <property type="nucleotide sequence ID" value="NZ_JACHIH010000023.1"/>
</dbReference>
<organism evidence="1 2">
    <name type="scientific">Rhodopseudomonas rhenobacensis</name>
    <dbReference type="NCBI Taxonomy" id="87461"/>
    <lineage>
        <taxon>Bacteria</taxon>
        <taxon>Pseudomonadati</taxon>
        <taxon>Pseudomonadota</taxon>
        <taxon>Alphaproteobacteria</taxon>
        <taxon>Hyphomicrobiales</taxon>
        <taxon>Nitrobacteraceae</taxon>
        <taxon>Rhodopseudomonas</taxon>
    </lineage>
</organism>
<reference evidence="1 2" key="1">
    <citation type="submission" date="2020-08" db="EMBL/GenBank/DDBJ databases">
        <title>Genomic Encyclopedia of Type Strains, Phase IV (KMG-IV): sequencing the most valuable type-strain genomes for metagenomic binning, comparative biology and taxonomic classification.</title>
        <authorList>
            <person name="Goeker M."/>
        </authorList>
    </citation>
    <scope>NUCLEOTIDE SEQUENCE [LARGE SCALE GENOMIC DNA]</scope>
    <source>
        <strain evidence="1 2">DSM 12706</strain>
    </source>
</reference>
<protein>
    <recommendedName>
        <fullName evidence="3">DUF1828 domain-containing protein</fullName>
    </recommendedName>
</protein>
<sequence>MMTLKSSAESLEAACRELVRVERSSLGLEVQLPVIYPNGDLVTVVVTEENGSTIVHDGGFAAMTLATAGVAITRKMRDRIVALSTHYGCEFRNERMIRTALADDLPLVVAVVANASRTIADQLLQTHAQPLFTFRQEVIARVKEYVGAKRVRENEAVTGKSGTQYNIGAVVLDKALRDPVAYVEAVKDLDGVNKRFREFYDISQMLFNPEPDRIIMYDDNANLRQGDLIILQDVSNVVRFSDAETRFRQMATD</sequence>
<evidence type="ECO:0008006" key="3">
    <source>
        <dbReference type="Google" id="ProtNLM"/>
    </source>
</evidence>
<evidence type="ECO:0000313" key="2">
    <source>
        <dbReference type="Proteomes" id="UP000542353"/>
    </source>
</evidence>
<evidence type="ECO:0000313" key="1">
    <source>
        <dbReference type="EMBL" id="MBB5048639.1"/>
    </source>
</evidence>
<dbReference type="AlphaFoldDB" id="A0A7W7Z5Y8"/>
<comment type="caution">
    <text evidence="1">The sequence shown here is derived from an EMBL/GenBank/DDBJ whole genome shotgun (WGS) entry which is preliminary data.</text>
</comment>
<gene>
    <name evidence="1" type="ORF">HNR60_003407</name>
</gene>
<dbReference type="Proteomes" id="UP000542353">
    <property type="component" value="Unassembled WGS sequence"/>
</dbReference>